<gene>
    <name evidence="1" type="ORF">INR99_00390</name>
</gene>
<evidence type="ECO:0000313" key="2">
    <source>
        <dbReference type="Proteomes" id="UP000604481"/>
    </source>
</evidence>
<keyword evidence="2" id="KW-1185">Reference proteome</keyword>
<organism evidence="1 2">
    <name type="scientific">Chitinilyticum piscinae</name>
    <dbReference type="NCBI Taxonomy" id="2866724"/>
    <lineage>
        <taxon>Bacteria</taxon>
        <taxon>Pseudomonadati</taxon>
        <taxon>Pseudomonadota</taxon>
        <taxon>Betaproteobacteria</taxon>
        <taxon>Neisseriales</taxon>
        <taxon>Chitinibacteraceae</taxon>
        <taxon>Chitinilyticum</taxon>
    </lineage>
</organism>
<sequence>MTETQFRTICAVLLKTHFGLELDDTTLADDYAEGGVQGADVYHAINQLAHRFDLQRIDDLKNQPLTLKDQVATMRSSSITYIQSEQPTQCPVCGSRTDLIEVSNTVQLHDCLNRTCQLAFISTAN</sequence>
<dbReference type="Proteomes" id="UP000604481">
    <property type="component" value="Unassembled WGS sequence"/>
</dbReference>
<comment type="caution">
    <text evidence="1">The sequence shown here is derived from an EMBL/GenBank/DDBJ whole genome shotgun (WGS) entry which is preliminary data.</text>
</comment>
<dbReference type="AlphaFoldDB" id="A0A8J7K7B7"/>
<proteinExistence type="predicted"/>
<accession>A0A8J7K7B7</accession>
<dbReference type="EMBL" id="JADFUA010000001">
    <property type="protein sequence ID" value="MBE9607798.1"/>
    <property type="molecule type" value="Genomic_DNA"/>
</dbReference>
<evidence type="ECO:0000313" key="1">
    <source>
        <dbReference type="EMBL" id="MBE9607798.1"/>
    </source>
</evidence>
<reference evidence="1 2" key="1">
    <citation type="submission" date="2020-10" db="EMBL/GenBank/DDBJ databases">
        <title>The genome sequence of Chitinilyticum litopenaei 4Y14.</title>
        <authorList>
            <person name="Liu Y."/>
        </authorList>
    </citation>
    <scope>NUCLEOTIDE SEQUENCE [LARGE SCALE GENOMIC DNA]</scope>
    <source>
        <strain evidence="1 2">4Y14</strain>
    </source>
</reference>
<dbReference type="RefSeq" id="WP_194114311.1">
    <property type="nucleotide sequence ID" value="NZ_JADFUA010000001.1"/>
</dbReference>
<protein>
    <submittedName>
        <fullName evidence="1">Uncharacterized protein</fullName>
    </submittedName>
</protein>
<name>A0A8J7K7B7_9NEIS</name>